<dbReference type="Gene3D" id="3.20.20.80">
    <property type="entry name" value="Glycosidases"/>
    <property type="match status" value="1"/>
</dbReference>
<keyword evidence="4" id="KW-1185">Reference proteome</keyword>
<evidence type="ECO:0000313" key="3">
    <source>
        <dbReference type="EMBL" id="VGO23489.1"/>
    </source>
</evidence>
<gene>
    <name evidence="3" type="ORF">SCARR_05596</name>
</gene>
<name>A0A6C2UTJ7_9BACT</name>
<accession>A0A6C2UTJ7</accession>
<sequence length="646" mass="72006">MTIMDGIRRNLREAPWSASDFVGAFNSGDGVSALQSGCAAILLLASCTFAETVEIKLNPACVRDIGGVTQFDRTQFITIHEAFGSIDMDANDVHYLEDVLEARYGRDGGFITWMAGEVSADPSNPDMPDIQSLEKILKKYRAEVEDFRMTPKHMREVVFCAHPDLMHGMSNNTFTAWGPRTYAAAAEFTAQLLKLGFSDDERPRYLEVFNEPFVKAKKIHTTVEALSEQHNVVAKRVKELTPEVLVGGYAAAWVEVEDRNFGHWDSWQKTFMDIAGENMDFFSYHIYDGVNVMGSPRNRTGSNSEAIMDLIDSYSHIKFGVAKPLMITEYGKIPKGNMGTLPYSAERSAGMLYSAMGQLMTFLDHPDRFIKVIPFFLGRATWTYDMTKDPVPGEANPFLLWRKTADGAFVETDLSLFYQFWKGVEGEWRRSASSNPDVRVHVLVDGKRLNVALMNLDVEAKTIHLTGLKKLDAAAISLRTLTTNGKKPVLGQRTMDKAPASLELESGEAALLMIDLKKRFAPKRGVREHRMYATEYLKDITADEPVAFKFVNVPTGKGSAVLRVSPGRELGKQVLPSSIKFNGSELPIPNNWAGDDQAGRKNFFGMIEFPVPMEMVRGANQVEITYPDSGGKVACVVLQVNRIEKL</sequence>
<reference evidence="3 4" key="1">
    <citation type="submission" date="2019-04" db="EMBL/GenBank/DDBJ databases">
        <authorList>
            <person name="Van Vliet M D."/>
        </authorList>
    </citation>
    <scope>NUCLEOTIDE SEQUENCE [LARGE SCALE GENOMIC DNA]</scope>
    <source>
        <strain evidence="3 4">F21</strain>
    </source>
</reference>
<dbReference type="Proteomes" id="UP000346198">
    <property type="component" value="Unassembled WGS sequence"/>
</dbReference>
<proteinExistence type="predicted"/>
<dbReference type="Pfam" id="PF18206">
    <property type="entry name" value="Porphyrn_cat_1"/>
    <property type="match status" value="1"/>
</dbReference>
<dbReference type="InterPro" id="IPR017853">
    <property type="entry name" value="GH"/>
</dbReference>
<dbReference type="RefSeq" id="WP_222846493.1">
    <property type="nucleotide sequence ID" value="NZ_CAAHFH010000004.1"/>
</dbReference>
<dbReference type="SUPFAM" id="SSF51445">
    <property type="entry name" value="(Trans)glycosidases"/>
    <property type="match status" value="1"/>
</dbReference>
<dbReference type="Pfam" id="PF18040">
    <property type="entry name" value="BPA_C"/>
    <property type="match status" value="1"/>
</dbReference>
<dbReference type="Gene3D" id="2.60.40.1180">
    <property type="entry name" value="Golgi alpha-mannosidase II"/>
    <property type="match status" value="1"/>
</dbReference>
<dbReference type="InterPro" id="IPR041224">
    <property type="entry name" value="BPA_C"/>
</dbReference>
<dbReference type="InterPro" id="IPR013780">
    <property type="entry name" value="Glyco_hydro_b"/>
</dbReference>
<dbReference type="CDD" id="cd21510">
    <property type="entry name" value="agarase_cat"/>
    <property type="match status" value="1"/>
</dbReference>
<dbReference type="EMBL" id="CAAHFH010000004">
    <property type="protein sequence ID" value="VGO23489.1"/>
    <property type="molecule type" value="Genomic_DNA"/>
</dbReference>
<protein>
    <submittedName>
        <fullName evidence="3">Beta-porphyranase A</fullName>
    </submittedName>
</protein>
<evidence type="ECO:0000259" key="2">
    <source>
        <dbReference type="Pfam" id="PF18206"/>
    </source>
</evidence>
<dbReference type="Gene3D" id="2.60.120.1200">
    <property type="match status" value="1"/>
</dbReference>
<feature type="domain" description="Porphyranase beta-sandwich" evidence="2">
    <location>
        <begin position="437"/>
        <end position="538"/>
    </location>
</feature>
<dbReference type="AlphaFoldDB" id="A0A6C2UTJ7"/>
<evidence type="ECO:0000259" key="1">
    <source>
        <dbReference type="Pfam" id="PF18040"/>
    </source>
</evidence>
<organism evidence="3 4">
    <name type="scientific">Pontiella sulfatireligans</name>
    <dbReference type="NCBI Taxonomy" id="2750658"/>
    <lineage>
        <taxon>Bacteria</taxon>
        <taxon>Pseudomonadati</taxon>
        <taxon>Kiritimatiellota</taxon>
        <taxon>Kiritimatiellia</taxon>
        <taxon>Kiritimatiellales</taxon>
        <taxon>Pontiellaceae</taxon>
        <taxon>Pontiella</taxon>
    </lineage>
</organism>
<evidence type="ECO:0000313" key="4">
    <source>
        <dbReference type="Proteomes" id="UP000346198"/>
    </source>
</evidence>
<feature type="domain" description="Beta-porphyranase A C-terminal" evidence="1">
    <location>
        <begin position="548"/>
        <end position="641"/>
    </location>
</feature>
<dbReference type="InterPro" id="IPR040527">
    <property type="entry name" value="Beta-sand_Porphyrn"/>
</dbReference>